<comment type="subcellular location">
    <subcellularLocation>
        <location evidence="1">Membrane</location>
        <topology evidence="1">Multi-pass membrane protein</topology>
    </subcellularLocation>
</comment>
<evidence type="ECO:0000256" key="6">
    <source>
        <dbReference type="SAM" id="Phobius"/>
    </source>
</evidence>
<dbReference type="PATRIC" id="fig|145458.7.peg.159"/>
<dbReference type="RefSeq" id="WP_042733722.1">
    <property type="nucleotide sequence ID" value="NZ_CP010848.1"/>
</dbReference>
<feature type="transmembrane region" description="Helical" evidence="6">
    <location>
        <begin position="175"/>
        <end position="194"/>
    </location>
</feature>
<dbReference type="InterPro" id="IPR000412">
    <property type="entry name" value="ABC_2_transport"/>
</dbReference>
<dbReference type="GO" id="GO:0043190">
    <property type="term" value="C:ATP-binding cassette (ABC) transporter complex"/>
    <property type="evidence" value="ECO:0007669"/>
    <property type="project" value="InterPro"/>
</dbReference>
<evidence type="ECO:0000259" key="7">
    <source>
        <dbReference type="Pfam" id="PF01061"/>
    </source>
</evidence>
<keyword evidence="2 6" id="KW-0812">Transmembrane</keyword>
<dbReference type="GeneID" id="93666097"/>
<name>A0A0C5BD07_9MICO</name>
<protein>
    <recommendedName>
        <fullName evidence="7">ABC-2 type transporter transmembrane domain-containing protein</fullName>
    </recommendedName>
</protein>
<evidence type="ECO:0000313" key="8">
    <source>
        <dbReference type="EMBL" id="KKM45692.1"/>
    </source>
</evidence>
<dbReference type="STRING" id="145458.APU90_05810"/>
<feature type="domain" description="ABC-2 type transporter transmembrane" evidence="7">
    <location>
        <begin position="36"/>
        <end position="222"/>
    </location>
</feature>
<keyword evidence="4 6" id="KW-0472">Membrane</keyword>
<evidence type="ECO:0000256" key="5">
    <source>
        <dbReference type="ARBA" id="ARBA00023251"/>
    </source>
</evidence>
<dbReference type="KEGG" id="rtx:TI83_00670"/>
<dbReference type="KEGG" id="rtc:APU90_05810"/>
<feature type="transmembrane region" description="Helical" evidence="6">
    <location>
        <begin position="107"/>
        <end position="128"/>
    </location>
</feature>
<dbReference type="EMBL" id="LBFI01000032">
    <property type="protein sequence ID" value="KKM45692.1"/>
    <property type="molecule type" value="Genomic_DNA"/>
</dbReference>
<dbReference type="Proteomes" id="UP000052979">
    <property type="component" value="Unassembled WGS sequence"/>
</dbReference>
<dbReference type="GO" id="GO:0140359">
    <property type="term" value="F:ABC-type transporter activity"/>
    <property type="evidence" value="ECO:0007669"/>
    <property type="project" value="InterPro"/>
</dbReference>
<sequence length="281" mass="29517">MTVKARGSLSGGLALGLVQARIELAQKFTSWTMLGYLVLPGSLWGGSLIFEQFFAERQDAFRFILVSMTAAWLAMTGIMTLSSAVIADQDEGVILRAKTLPYGLVGYFVGKVILLSTTSLVGLVLLLLAGEASFGGVLPRTADRWGLFLVLAALAVAATAPIGAIAGSLARGPLASLPISLVSVALISCSGLFIPIDNGPDWLGPLARVLPVYWLGELSRQVFGSAPPALSLVDGVAMFLVPLLWAAVAVLLVPRAVAVLSRRQSGARSQALIERRAARGY</sequence>
<dbReference type="eggNOG" id="COG0842">
    <property type="taxonomic scope" value="Bacteria"/>
</dbReference>
<evidence type="ECO:0000256" key="2">
    <source>
        <dbReference type="ARBA" id="ARBA00022692"/>
    </source>
</evidence>
<feature type="transmembrane region" description="Helical" evidence="6">
    <location>
        <begin position="148"/>
        <end position="169"/>
    </location>
</feature>
<keyword evidence="9" id="KW-1185">Reference proteome</keyword>
<reference evidence="8 9" key="1">
    <citation type="submission" date="2015-04" db="EMBL/GenBank/DDBJ databases">
        <title>Draft genome sequence of Rathayibacter toxicus strain FH-142 (AKA 70134 or CS 32), a Western Australian isolate.</title>
        <authorList>
            <consortium name="Consortium for Microbial Forensics and Genomics (microFORGE)"/>
            <person name="Knight B.M."/>
            <person name="Roberts D.P."/>
            <person name="Lin D."/>
            <person name="Hari K."/>
            <person name="Fletcher J."/>
            <person name="Melcher U."/>
            <person name="Blagden T."/>
            <person name="Luster D.G."/>
            <person name="Sechler A.J."/>
            <person name="Schneider W.L."/>
            <person name="Winegar R.A."/>
        </authorList>
    </citation>
    <scope>NUCLEOTIDE SEQUENCE [LARGE SCALE GENOMIC DNA]</scope>
    <source>
        <strain evidence="8 9">FH142</strain>
    </source>
</reference>
<keyword evidence="3 6" id="KW-1133">Transmembrane helix</keyword>
<feature type="transmembrane region" description="Helical" evidence="6">
    <location>
        <begin position="30"/>
        <end position="51"/>
    </location>
</feature>
<evidence type="ECO:0000313" key="9">
    <source>
        <dbReference type="Proteomes" id="UP000052979"/>
    </source>
</evidence>
<evidence type="ECO:0000256" key="3">
    <source>
        <dbReference type="ARBA" id="ARBA00022989"/>
    </source>
</evidence>
<organism evidence="8 9">
    <name type="scientific">Rathayibacter toxicus</name>
    <dbReference type="NCBI Taxonomy" id="145458"/>
    <lineage>
        <taxon>Bacteria</taxon>
        <taxon>Bacillati</taxon>
        <taxon>Actinomycetota</taxon>
        <taxon>Actinomycetes</taxon>
        <taxon>Micrococcales</taxon>
        <taxon>Microbacteriaceae</taxon>
        <taxon>Rathayibacter</taxon>
    </lineage>
</organism>
<dbReference type="GO" id="GO:0046677">
    <property type="term" value="P:response to antibiotic"/>
    <property type="evidence" value="ECO:0007669"/>
    <property type="project" value="UniProtKB-KW"/>
</dbReference>
<gene>
    <name evidence="8" type="ORF">VT73_05900</name>
</gene>
<dbReference type="InterPro" id="IPR051784">
    <property type="entry name" value="Nod_factor_ABC_transporter"/>
</dbReference>
<keyword evidence="5" id="KW-0046">Antibiotic resistance</keyword>
<proteinExistence type="predicted"/>
<dbReference type="PANTHER" id="PTHR43229:SF2">
    <property type="entry name" value="NODULATION PROTEIN J"/>
    <property type="match status" value="1"/>
</dbReference>
<dbReference type="PANTHER" id="PTHR43229">
    <property type="entry name" value="NODULATION PROTEIN J"/>
    <property type="match status" value="1"/>
</dbReference>
<dbReference type="PIRSF" id="PIRSF006648">
    <property type="entry name" value="DrrB"/>
    <property type="match status" value="1"/>
</dbReference>
<dbReference type="AlphaFoldDB" id="A0A0C5BD07"/>
<feature type="transmembrane region" description="Helical" evidence="6">
    <location>
        <begin position="229"/>
        <end position="253"/>
    </location>
</feature>
<dbReference type="InterPro" id="IPR013525">
    <property type="entry name" value="ABC2_TM"/>
</dbReference>
<evidence type="ECO:0000256" key="1">
    <source>
        <dbReference type="ARBA" id="ARBA00004141"/>
    </source>
</evidence>
<accession>A0A0C5BD07</accession>
<comment type="caution">
    <text evidence="8">The sequence shown here is derived from an EMBL/GenBank/DDBJ whole genome shotgun (WGS) entry which is preliminary data.</text>
</comment>
<feature type="transmembrane region" description="Helical" evidence="6">
    <location>
        <begin position="63"/>
        <end position="87"/>
    </location>
</feature>
<evidence type="ECO:0000256" key="4">
    <source>
        <dbReference type="ARBA" id="ARBA00023136"/>
    </source>
</evidence>
<dbReference type="Pfam" id="PF01061">
    <property type="entry name" value="ABC2_membrane"/>
    <property type="match status" value="1"/>
</dbReference>